<dbReference type="GO" id="GO:0019842">
    <property type="term" value="F:vitamin binding"/>
    <property type="evidence" value="ECO:0007669"/>
    <property type="project" value="TreeGrafter"/>
</dbReference>
<dbReference type="Pfam" id="PF22777">
    <property type="entry name" value="VKGC_lumenal_dom"/>
    <property type="match status" value="1"/>
</dbReference>
<evidence type="ECO:0000313" key="9">
    <source>
        <dbReference type="EMBL" id="RAK23841.1"/>
    </source>
</evidence>
<keyword evidence="3 7" id="KW-1133">Transmembrane helix</keyword>
<keyword evidence="10" id="KW-1185">Reference proteome</keyword>
<dbReference type="RefSeq" id="WP_111566659.1">
    <property type="nucleotide sequence ID" value="NZ_QLMI01000003.1"/>
</dbReference>
<dbReference type="OrthoDB" id="341137at2"/>
<comment type="caution">
    <text evidence="9">The sequence shown here is derived from an EMBL/GenBank/DDBJ whole genome shotgun (WGS) entry which is preliminary data.</text>
</comment>
<feature type="transmembrane region" description="Helical" evidence="7">
    <location>
        <begin position="108"/>
        <end position="125"/>
    </location>
</feature>
<evidence type="ECO:0000256" key="6">
    <source>
        <dbReference type="ARBA" id="ARBA00023239"/>
    </source>
</evidence>
<dbReference type="GO" id="GO:0008488">
    <property type="term" value="F:gamma-glutamyl carboxylase activity"/>
    <property type="evidence" value="ECO:0007669"/>
    <property type="project" value="InterPro"/>
</dbReference>
<dbReference type="AlphaFoldDB" id="A0A327YTH4"/>
<feature type="domain" description="HTTM-like" evidence="8">
    <location>
        <begin position="5"/>
        <end position="264"/>
    </location>
</feature>
<dbReference type="InterPro" id="IPR053934">
    <property type="entry name" value="HTTM_dom"/>
</dbReference>
<keyword evidence="2 7" id="KW-0812">Transmembrane</keyword>
<evidence type="ECO:0000256" key="4">
    <source>
        <dbReference type="ARBA" id="ARBA00023136"/>
    </source>
</evidence>
<evidence type="ECO:0000256" key="1">
    <source>
        <dbReference type="ARBA" id="ARBA00004127"/>
    </source>
</evidence>
<evidence type="ECO:0000259" key="8">
    <source>
        <dbReference type="SMART" id="SM00752"/>
    </source>
</evidence>
<name>A0A327YTH4_9FLAO</name>
<proteinExistence type="predicted"/>
<sequence length="432" mass="51432">MKIFFKAIDNSPLIVFRIFFGFLVACESFGAILTGWVKRVLIDPEFTFSFIGFEWLQPLPGFGMYFYFALMGFFGLAIMLGYRYRIAIIAYTLLWAGVYFMQKSSYNNHYYLLLLISFLMIFLPANRYASLDVKQNRVSEEKTMPYWINLLFIIQVAVVYFYASIAKFYPDWLDGTFTKNLLASSTSKPLFLEFFSQKWFYLFIAYAGILFDLLIVPLLLFKKTRTLALIASVIFHIFNSITLQIGIFPFFALTFALFFYEPETIRRIFLRKKSKLEDENLSQNFYRKRILYFLMIPYLIIQIALPLRHHFIEGDVLWTEEGHRLSWRMMLRERNGYITIQIKDSKTGSVSIYNYRKNLTDKQAQNLATKPDFIWQYCQRIKEEYKGKPIAIYIDCKNSINRKEYKTLIDPKFDMAKAKWSHFKHNEWIELQ</sequence>
<keyword evidence="4 7" id="KW-0472">Membrane</keyword>
<dbReference type="Pfam" id="PF05090">
    <property type="entry name" value="HTTM"/>
    <property type="match status" value="1"/>
</dbReference>
<evidence type="ECO:0000256" key="3">
    <source>
        <dbReference type="ARBA" id="ARBA00022989"/>
    </source>
</evidence>
<dbReference type="PANTHER" id="PTHR12639:SF7">
    <property type="entry name" value="HTTM DOMAIN-CONTAINING PROTEIN"/>
    <property type="match status" value="1"/>
</dbReference>
<dbReference type="SMART" id="SM00752">
    <property type="entry name" value="HTTM"/>
    <property type="match status" value="1"/>
</dbReference>
<evidence type="ECO:0000313" key="10">
    <source>
        <dbReference type="Proteomes" id="UP000249620"/>
    </source>
</evidence>
<feature type="transmembrane region" description="Helical" evidence="7">
    <location>
        <begin position="233"/>
        <end position="260"/>
    </location>
</feature>
<feature type="transmembrane region" description="Helical" evidence="7">
    <location>
        <begin position="84"/>
        <end position="102"/>
    </location>
</feature>
<evidence type="ECO:0000256" key="5">
    <source>
        <dbReference type="ARBA" id="ARBA00023157"/>
    </source>
</evidence>
<feature type="transmembrane region" description="Helical" evidence="7">
    <location>
        <begin position="57"/>
        <end position="77"/>
    </location>
</feature>
<dbReference type="InterPro" id="IPR011020">
    <property type="entry name" value="HTTM-like"/>
</dbReference>
<protein>
    <submittedName>
        <fullName evidence="9">Vitamin K-dependent gamma-carboxylase-like protein</fullName>
    </submittedName>
</protein>
<comment type="subcellular location">
    <subcellularLocation>
        <location evidence="1">Endomembrane system</location>
        <topology evidence="1">Multi-pass membrane protein</topology>
    </subcellularLocation>
</comment>
<accession>A0A327YTH4</accession>
<dbReference type="EMBL" id="QLMI01000003">
    <property type="protein sequence ID" value="RAK23841.1"/>
    <property type="molecule type" value="Genomic_DNA"/>
</dbReference>
<keyword evidence="5" id="KW-1015">Disulfide bond</keyword>
<evidence type="ECO:0000256" key="7">
    <source>
        <dbReference type="SAM" id="Phobius"/>
    </source>
</evidence>
<dbReference type="GO" id="GO:0012505">
    <property type="term" value="C:endomembrane system"/>
    <property type="evidence" value="ECO:0007669"/>
    <property type="project" value="UniProtKB-SubCell"/>
</dbReference>
<gene>
    <name evidence="9" type="ORF">B0I03_103307</name>
</gene>
<organism evidence="9 10">
    <name type="scientific">Flavobacterium aquaticum</name>
    <dbReference type="NCBI Taxonomy" id="1236486"/>
    <lineage>
        <taxon>Bacteria</taxon>
        <taxon>Pseudomonadati</taxon>
        <taxon>Bacteroidota</taxon>
        <taxon>Flavobacteriia</taxon>
        <taxon>Flavobacteriales</taxon>
        <taxon>Flavobacteriaceae</taxon>
        <taxon>Flavobacterium</taxon>
    </lineage>
</organism>
<keyword evidence="6" id="KW-0456">Lyase</keyword>
<feature type="transmembrane region" description="Helical" evidence="7">
    <location>
        <begin position="199"/>
        <end position="221"/>
    </location>
</feature>
<reference evidence="9 10" key="1">
    <citation type="submission" date="2018-06" db="EMBL/GenBank/DDBJ databases">
        <title>Genomic Encyclopedia of Type Strains, Phase III (KMG-III): the genomes of soil and plant-associated and newly described type strains.</title>
        <authorList>
            <person name="Whitman W."/>
        </authorList>
    </citation>
    <scope>NUCLEOTIDE SEQUENCE [LARGE SCALE GENOMIC DNA]</scope>
    <source>
        <strain evidence="9 10">CGMCC 1.12398</strain>
    </source>
</reference>
<evidence type="ECO:0000256" key="2">
    <source>
        <dbReference type="ARBA" id="ARBA00022692"/>
    </source>
</evidence>
<feature type="transmembrane region" description="Helical" evidence="7">
    <location>
        <begin position="146"/>
        <end position="165"/>
    </location>
</feature>
<dbReference type="PANTHER" id="PTHR12639">
    <property type="entry name" value="VITAMIN K-DEPENDENT GAMMA-CARBOXYLASE"/>
    <property type="match status" value="1"/>
</dbReference>
<dbReference type="Proteomes" id="UP000249620">
    <property type="component" value="Unassembled WGS sequence"/>
</dbReference>
<feature type="transmembrane region" description="Helical" evidence="7">
    <location>
        <begin position="12"/>
        <end position="37"/>
    </location>
</feature>
<dbReference type="InterPro" id="IPR007782">
    <property type="entry name" value="VKG_COase"/>
</dbReference>
<dbReference type="InterPro" id="IPR053935">
    <property type="entry name" value="VKGC_lumenal_dom"/>
</dbReference>